<evidence type="ECO:0000313" key="14">
    <source>
        <dbReference type="Proteomes" id="UP001302072"/>
    </source>
</evidence>
<evidence type="ECO:0000313" key="13">
    <source>
        <dbReference type="EMBL" id="WNH52928.1"/>
    </source>
</evidence>
<keyword evidence="5" id="KW-0997">Cell inner membrane</keyword>
<keyword evidence="6 11" id="KW-0812">Transmembrane</keyword>
<evidence type="ECO:0000256" key="10">
    <source>
        <dbReference type="SAM" id="MobiDB-lite"/>
    </source>
</evidence>
<dbReference type="Gene3D" id="3.30.1150.10">
    <property type="match status" value="1"/>
</dbReference>
<protein>
    <submittedName>
        <fullName evidence="13">Energy transducer TonB</fullName>
    </submittedName>
</protein>
<keyword evidence="9 11" id="KW-0472">Membrane</keyword>
<dbReference type="InterPro" id="IPR006260">
    <property type="entry name" value="TonB/TolA_C"/>
</dbReference>
<dbReference type="PANTHER" id="PTHR33446">
    <property type="entry name" value="PROTEIN TONB-RELATED"/>
    <property type="match status" value="1"/>
</dbReference>
<feature type="domain" description="TonB C-terminal" evidence="12">
    <location>
        <begin position="127"/>
        <end position="219"/>
    </location>
</feature>
<evidence type="ECO:0000256" key="3">
    <source>
        <dbReference type="ARBA" id="ARBA00022448"/>
    </source>
</evidence>
<evidence type="ECO:0000256" key="9">
    <source>
        <dbReference type="ARBA" id="ARBA00023136"/>
    </source>
</evidence>
<dbReference type="NCBIfam" id="TIGR01352">
    <property type="entry name" value="tonB_Cterm"/>
    <property type="match status" value="1"/>
</dbReference>
<accession>A0ABY9YRY1</accession>
<feature type="region of interest" description="Disordered" evidence="10">
    <location>
        <begin position="66"/>
        <end position="99"/>
    </location>
</feature>
<dbReference type="SUPFAM" id="SSF74653">
    <property type="entry name" value="TolA/TonB C-terminal domain"/>
    <property type="match status" value="1"/>
</dbReference>
<feature type="transmembrane region" description="Helical" evidence="11">
    <location>
        <begin position="20"/>
        <end position="44"/>
    </location>
</feature>
<evidence type="ECO:0000256" key="4">
    <source>
        <dbReference type="ARBA" id="ARBA00022475"/>
    </source>
</evidence>
<dbReference type="InterPro" id="IPR051045">
    <property type="entry name" value="TonB-dependent_transducer"/>
</dbReference>
<evidence type="ECO:0000256" key="1">
    <source>
        <dbReference type="ARBA" id="ARBA00004383"/>
    </source>
</evidence>
<organism evidence="13 14">
    <name type="scientific">Stenotrophomonas oahuensis</name>
    <dbReference type="NCBI Taxonomy" id="3003271"/>
    <lineage>
        <taxon>Bacteria</taxon>
        <taxon>Pseudomonadati</taxon>
        <taxon>Pseudomonadota</taxon>
        <taxon>Gammaproteobacteria</taxon>
        <taxon>Lysobacterales</taxon>
        <taxon>Lysobacteraceae</taxon>
        <taxon>Stenotrophomonas</taxon>
    </lineage>
</organism>
<comment type="subcellular location">
    <subcellularLocation>
        <location evidence="1">Cell inner membrane</location>
        <topology evidence="1">Single-pass membrane protein</topology>
        <orientation evidence="1">Periplasmic side</orientation>
    </subcellularLocation>
</comment>
<name>A0ABY9YRY1_9GAMM</name>
<dbReference type="PANTHER" id="PTHR33446:SF2">
    <property type="entry name" value="PROTEIN TONB"/>
    <property type="match status" value="1"/>
</dbReference>
<evidence type="ECO:0000256" key="5">
    <source>
        <dbReference type="ARBA" id="ARBA00022519"/>
    </source>
</evidence>
<evidence type="ECO:0000256" key="7">
    <source>
        <dbReference type="ARBA" id="ARBA00022927"/>
    </source>
</evidence>
<keyword evidence="8 11" id="KW-1133">Transmembrane helix</keyword>
<evidence type="ECO:0000256" key="6">
    <source>
        <dbReference type="ARBA" id="ARBA00022692"/>
    </source>
</evidence>
<comment type="similarity">
    <text evidence="2">Belongs to the TonB family.</text>
</comment>
<reference evidence="13 14" key="1">
    <citation type="submission" date="2022-12" db="EMBL/GenBank/DDBJ databases">
        <title>Two new species, Stenotrophomonas aracearum and Stenotrophomonas oahuensis, isolated from Anthurium (Araceae family) in Hawaii.</title>
        <authorList>
            <person name="Chunag S.C."/>
            <person name="Dobhal S."/>
            <person name="Alvarez A."/>
            <person name="Arif M."/>
        </authorList>
    </citation>
    <scope>NUCLEOTIDE SEQUENCE [LARGE SCALE GENOMIC DNA]</scope>
    <source>
        <strain evidence="13 14">A5586</strain>
    </source>
</reference>
<gene>
    <name evidence="13" type="ORF">PDM29_01275</name>
</gene>
<evidence type="ECO:0000256" key="11">
    <source>
        <dbReference type="SAM" id="Phobius"/>
    </source>
</evidence>
<keyword evidence="7" id="KW-0653">Protein transport</keyword>
<sequence>MVRTHPRVVPLQIEASRVLGWSTAIAVHALAFLLLLIPATYVAAPLPRERTPVTFFEAIPEPPPPPVIIRKEEPKPITPATSTPVPRVAPLPPPTAVASDSLAVPPLPAADTQAPTLAPADPAPAMPTGVQLQYRTAPPPTYPIAAIRGNEQGTVVLRVRVEPDGKASSVMIERSSGSRALDNAARQQILRHWRFVPAQMNGQTVAAEGLVPVTFSLPD</sequence>
<dbReference type="Pfam" id="PF03544">
    <property type="entry name" value="TonB_C"/>
    <property type="match status" value="1"/>
</dbReference>
<dbReference type="PROSITE" id="PS52015">
    <property type="entry name" value="TONB_CTD"/>
    <property type="match status" value="1"/>
</dbReference>
<dbReference type="Proteomes" id="UP001302072">
    <property type="component" value="Chromosome"/>
</dbReference>
<proteinExistence type="inferred from homology"/>
<keyword evidence="3" id="KW-0813">Transport</keyword>
<evidence type="ECO:0000256" key="8">
    <source>
        <dbReference type="ARBA" id="ARBA00022989"/>
    </source>
</evidence>
<dbReference type="RefSeq" id="WP_311192096.1">
    <property type="nucleotide sequence ID" value="NZ_CP115541.1"/>
</dbReference>
<evidence type="ECO:0000256" key="2">
    <source>
        <dbReference type="ARBA" id="ARBA00006555"/>
    </source>
</evidence>
<dbReference type="EMBL" id="CP115541">
    <property type="protein sequence ID" value="WNH52928.1"/>
    <property type="molecule type" value="Genomic_DNA"/>
</dbReference>
<evidence type="ECO:0000259" key="12">
    <source>
        <dbReference type="PROSITE" id="PS52015"/>
    </source>
</evidence>
<keyword evidence="4" id="KW-1003">Cell membrane</keyword>
<dbReference type="InterPro" id="IPR037682">
    <property type="entry name" value="TonB_C"/>
</dbReference>
<keyword evidence="14" id="KW-1185">Reference proteome</keyword>